<evidence type="ECO:0000313" key="2">
    <source>
        <dbReference type="Proteomes" id="UP000708208"/>
    </source>
</evidence>
<proteinExistence type="predicted"/>
<sequence length="97" mass="11114">SSYSKIVLQTIHGIFWSTHPGPNGNRKMKVDEDAFHEWRLQQPLLYFEDEEGLQIESSHNSHNFRSIVPLNGPNVYRPLDKRAGSEHLIHTSAPAHT</sequence>
<dbReference type="Proteomes" id="UP000708208">
    <property type="component" value="Unassembled WGS sequence"/>
</dbReference>
<keyword evidence="2" id="KW-1185">Reference proteome</keyword>
<dbReference type="AlphaFoldDB" id="A0A8J2NZ25"/>
<organism evidence="1 2">
    <name type="scientific">Allacma fusca</name>
    <dbReference type="NCBI Taxonomy" id="39272"/>
    <lineage>
        <taxon>Eukaryota</taxon>
        <taxon>Metazoa</taxon>
        <taxon>Ecdysozoa</taxon>
        <taxon>Arthropoda</taxon>
        <taxon>Hexapoda</taxon>
        <taxon>Collembola</taxon>
        <taxon>Symphypleona</taxon>
        <taxon>Sminthuridae</taxon>
        <taxon>Allacma</taxon>
    </lineage>
</organism>
<name>A0A8J2NZ25_9HEXA</name>
<protein>
    <submittedName>
        <fullName evidence="1">Uncharacterized protein</fullName>
    </submittedName>
</protein>
<comment type="caution">
    <text evidence="1">The sequence shown here is derived from an EMBL/GenBank/DDBJ whole genome shotgun (WGS) entry which is preliminary data.</text>
</comment>
<feature type="non-terminal residue" evidence="1">
    <location>
        <position position="1"/>
    </location>
</feature>
<accession>A0A8J2NZ25</accession>
<dbReference type="EMBL" id="CAJVCH010223729">
    <property type="protein sequence ID" value="CAG7732048.1"/>
    <property type="molecule type" value="Genomic_DNA"/>
</dbReference>
<gene>
    <name evidence="1" type="ORF">AFUS01_LOCUS20587</name>
</gene>
<reference evidence="1" key="1">
    <citation type="submission" date="2021-06" db="EMBL/GenBank/DDBJ databases">
        <authorList>
            <person name="Hodson N. C."/>
            <person name="Mongue J. A."/>
            <person name="Jaron S. K."/>
        </authorList>
    </citation>
    <scope>NUCLEOTIDE SEQUENCE</scope>
</reference>
<evidence type="ECO:0000313" key="1">
    <source>
        <dbReference type="EMBL" id="CAG7732048.1"/>
    </source>
</evidence>